<keyword evidence="1" id="KW-0001">2Fe-2S</keyword>
<dbReference type="InterPro" id="IPR036922">
    <property type="entry name" value="Rieske_2Fe-2S_sf"/>
</dbReference>
<feature type="domain" description="Rieske" evidence="5">
    <location>
        <begin position="4"/>
        <end position="98"/>
    </location>
</feature>
<reference evidence="6 7" key="1">
    <citation type="submission" date="2020-08" db="EMBL/GenBank/DDBJ databases">
        <title>Genomic Encyclopedia of Type Strains, Phase IV (KMG-IV): sequencing the most valuable type-strain genomes for metagenomic binning, comparative biology and taxonomic classification.</title>
        <authorList>
            <person name="Goeker M."/>
        </authorList>
    </citation>
    <scope>NUCLEOTIDE SEQUENCE [LARGE SCALE GENOMIC DNA]</scope>
    <source>
        <strain evidence="6 7">DSM 22368</strain>
    </source>
</reference>
<dbReference type="EMBL" id="JACHHT010000003">
    <property type="protein sequence ID" value="MBB6523222.1"/>
    <property type="molecule type" value="Genomic_DNA"/>
</dbReference>
<evidence type="ECO:0000256" key="4">
    <source>
        <dbReference type="ARBA" id="ARBA00023014"/>
    </source>
</evidence>
<name>A0A7X0JW05_9GAMM</name>
<keyword evidence="2" id="KW-0479">Metal-binding</keyword>
<evidence type="ECO:0000313" key="7">
    <source>
        <dbReference type="Proteomes" id="UP000528457"/>
    </source>
</evidence>
<organism evidence="6 7">
    <name type="scientific">Pseudoteredinibacter isoporae</name>
    <dbReference type="NCBI Taxonomy" id="570281"/>
    <lineage>
        <taxon>Bacteria</taxon>
        <taxon>Pseudomonadati</taxon>
        <taxon>Pseudomonadota</taxon>
        <taxon>Gammaproteobacteria</taxon>
        <taxon>Cellvibrionales</taxon>
        <taxon>Cellvibrionaceae</taxon>
        <taxon>Pseudoteredinibacter</taxon>
    </lineage>
</organism>
<dbReference type="PROSITE" id="PS51296">
    <property type="entry name" value="RIESKE"/>
    <property type="match status" value="1"/>
</dbReference>
<dbReference type="CDD" id="cd03467">
    <property type="entry name" value="Rieske"/>
    <property type="match status" value="1"/>
</dbReference>
<dbReference type="AlphaFoldDB" id="A0A7X0JW05"/>
<keyword evidence="4" id="KW-0411">Iron-sulfur</keyword>
<keyword evidence="7" id="KW-1185">Reference proteome</keyword>
<dbReference type="GO" id="GO:0046872">
    <property type="term" value="F:metal ion binding"/>
    <property type="evidence" value="ECO:0007669"/>
    <property type="project" value="UniProtKB-KW"/>
</dbReference>
<sequence>MAFYPLIKLHQLVDGYRASFRIAGREILLIQENGRSYLLDARCPHAGRSLAHGSCDGQILRCPAHGMGFRLSDLQCVEQPSLRLSRYPLAYDGDTLGIEL</sequence>
<evidence type="ECO:0000259" key="5">
    <source>
        <dbReference type="PROSITE" id="PS51296"/>
    </source>
</evidence>
<comment type="caution">
    <text evidence="6">The sequence shown here is derived from an EMBL/GenBank/DDBJ whole genome shotgun (WGS) entry which is preliminary data.</text>
</comment>
<dbReference type="Pfam" id="PF00355">
    <property type="entry name" value="Rieske"/>
    <property type="match status" value="1"/>
</dbReference>
<accession>A0A7X0JW05</accession>
<dbReference type="Gene3D" id="2.102.10.10">
    <property type="entry name" value="Rieske [2Fe-2S] iron-sulphur domain"/>
    <property type="match status" value="1"/>
</dbReference>
<dbReference type="InterPro" id="IPR017941">
    <property type="entry name" value="Rieske_2Fe-2S"/>
</dbReference>
<dbReference type="InParanoid" id="A0A7X0JW05"/>
<protein>
    <submittedName>
        <fullName evidence="6">Nitrite reductase/ring-hydroxylating ferredoxin subunit</fullName>
    </submittedName>
</protein>
<evidence type="ECO:0000313" key="6">
    <source>
        <dbReference type="EMBL" id="MBB6523222.1"/>
    </source>
</evidence>
<evidence type="ECO:0000256" key="3">
    <source>
        <dbReference type="ARBA" id="ARBA00023004"/>
    </source>
</evidence>
<evidence type="ECO:0000256" key="2">
    <source>
        <dbReference type="ARBA" id="ARBA00022723"/>
    </source>
</evidence>
<proteinExistence type="predicted"/>
<dbReference type="Proteomes" id="UP000528457">
    <property type="component" value="Unassembled WGS sequence"/>
</dbReference>
<keyword evidence="3" id="KW-0408">Iron</keyword>
<evidence type="ECO:0000256" key="1">
    <source>
        <dbReference type="ARBA" id="ARBA00022714"/>
    </source>
</evidence>
<dbReference type="SUPFAM" id="SSF50022">
    <property type="entry name" value="ISP domain"/>
    <property type="match status" value="1"/>
</dbReference>
<dbReference type="RefSeq" id="WP_166843679.1">
    <property type="nucleotide sequence ID" value="NZ_JAAONY010000003.1"/>
</dbReference>
<gene>
    <name evidence="6" type="ORF">HNR48_003524</name>
</gene>
<dbReference type="GO" id="GO:0051537">
    <property type="term" value="F:2 iron, 2 sulfur cluster binding"/>
    <property type="evidence" value="ECO:0007669"/>
    <property type="project" value="UniProtKB-KW"/>
</dbReference>